<evidence type="ECO:0000313" key="9">
    <source>
        <dbReference type="EMBL" id="MEO3690851.1"/>
    </source>
</evidence>
<dbReference type="HAMAP" id="MF_00657">
    <property type="entry name" value="Hydroxyl_YbiX"/>
    <property type="match status" value="1"/>
</dbReference>
<evidence type="ECO:0000256" key="1">
    <source>
        <dbReference type="ARBA" id="ARBA00001961"/>
    </source>
</evidence>
<feature type="domain" description="Fe2OG dioxygenase" evidence="8">
    <location>
        <begin position="77"/>
        <end position="174"/>
    </location>
</feature>
<dbReference type="Pfam" id="PF13640">
    <property type="entry name" value="2OG-FeII_Oxy_3"/>
    <property type="match status" value="1"/>
</dbReference>
<keyword evidence="5 7" id="KW-0560">Oxidoreductase</keyword>
<protein>
    <submittedName>
        <fullName evidence="9">Fe2+-dependent dioxygenase</fullName>
    </submittedName>
</protein>
<feature type="binding site" evidence="7">
    <location>
        <position position="155"/>
    </location>
    <ligand>
        <name>Fe cation</name>
        <dbReference type="ChEBI" id="CHEBI:24875"/>
    </ligand>
</feature>
<name>A0ABV0FZT6_9BURK</name>
<feature type="binding site" evidence="7">
    <location>
        <position position="165"/>
    </location>
    <ligand>
        <name>2-oxoglutarate</name>
        <dbReference type="ChEBI" id="CHEBI:16810"/>
    </ligand>
</feature>
<evidence type="ECO:0000256" key="2">
    <source>
        <dbReference type="ARBA" id="ARBA00022723"/>
    </source>
</evidence>
<dbReference type="InterPro" id="IPR006620">
    <property type="entry name" value="Pro_4_hyd_alph"/>
</dbReference>
<dbReference type="InterPro" id="IPR005123">
    <property type="entry name" value="Oxoglu/Fe-dep_dioxygenase_dom"/>
</dbReference>
<sequence length="221" mass="24575">MLLALELLTADELRQAQRLLAEAPWEEGTKTAGSQARSVKRNRQIVAGSAAERALQALVLGALERSPAFLSAALPRRVLPPRFNRYGGELNTYGEHVDQAVRYHEGQALRTDVSATLFLSEGYEGGDLVIRHSFGEERVKLPAGSLILYPSGSLHRVEPVTQGERLAAFFFIESLVPDTEQRRLLHELDQTLIALRSRDGDSAESVALMGTYHNLLRMWTR</sequence>
<evidence type="ECO:0000256" key="4">
    <source>
        <dbReference type="ARBA" id="ARBA00022964"/>
    </source>
</evidence>
<dbReference type="RefSeq" id="WP_347703668.1">
    <property type="nucleotide sequence ID" value="NZ_JBDPZD010000001.1"/>
</dbReference>
<dbReference type="InterPro" id="IPR044862">
    <property type="entry name" value="Pro_4_hyd_alph_FE2OG_OXY"/>
</dbReference>
<evidence type="ECO:0000256" key="7">
    <source>
        <dbReference type="HAMAP-Rule" id="MF_00657"/>
    </source>
</evidence>
<dbReference type="PANTHER" id="PTHR41536">
    <property type="entry name" value="PKHD-TYPE HYDROXYLASE YBIX"/>
    <property type="match status" value="1"/>
</dbReference>
<dbReference type="NCBIfam" id="NF003975">
    <property type="entry name" value="PRK05467.1-4"/>
    <property type="match status" value="1"/>
</dbReference>
<dbReference type="PANTHER" id="PTHR41536:SF1">
    <property type="entry name" value="PKHD-TYPE HYDROXYLASE YBIX"/>
    <property type="match status" value="1"/>
</dbReference>
<reference evidence="9 10" key="1">
    <citation type="submission" date="2024-05" db="EMBL/GenBank/DDBJ databases">
        <title>Roseateles sp. DJS-2-20 16S ribosomal RNA gene Genome sequencing and assembly.</title>
        <authorList>
            <person name="Woo H."/>
        </authorList>
    </citation>
    <scope>NUCLEOTIDE SEQUENCE [LARGE SCALE GENOMIC DNA]</scope>
    <source>
        <strain evidence="9 10">DJS-2-20</strain>
    </source>
</reference>
<dbReference type="SMART" id="SM00702">
    <property type="entry name" value="P4Hc"/>
    <property type="match status" value="1"/>
</dbReference>
<dbReference type="NCBIfam" id="NF003974">
    <property type="entry name" value="PRK05467.1-3"/>
    <property type="match status" value="1"/>
</dbReference>
<evidence type="ECO:0000256" key="3">
    <source>
        <dbReference type="ARBA" id="ARBA00022896"/>
    </source>
</evidence>
<dbReference type="InterPro" id="IPR041097">
    <property type="entry name" value="PKHD_C"/>
</dbReference>
<dbReference type="Proteomes" id="UP001495147">
    <property type="component" value="Unassembled WGS sequence"/>
</dbReference>
<comment type="cofactor">
    <cofactor evidence="7">
        <name>Fe(2+)</name>
        <dbReference type="ChEBI" id="CHEBI:29033"/>
    </cofactor>
    <text evidence="7">Binds 1 Fe(2+) ion per subunit.</text>
</comment>
<keyword evidence="3 7" id="KW-0847">Vitamin C</keyword>
<dbReference type="EMBL" id="JBDPZD010000001">
    <property type="protein sequence ID" value="MEO3690851.1"/>
    <property type="molecule type" value="Genomic_DNA"/>
</dbReference>
<organism evidence="9 10">
    <name type="scientific">Roseateles paludis</name>
    <dbReference type="NCBI Taxonomy" id="3145238"/>
    <lineage>
        <taxon>Bacteria</taxon>
        <taxon>Pseudomonadati</taxon>
        <taxon>Pseudomonadota</taxon>
        <taxon>Betaproteobacteria</taxon>
        <taxon>Burkholderiales</taxon>
        <taxon>Sphaerotilaceae</taxon>
        <taxon>Roseateles</taxon>
    </lineage>
</organism>
<dbReference type="Gene3D" id="2.60.120.620">
    <property type="entry name" value="q2cbj1_9rhob like domain"/>
    <property type="match status" value="1"/>
</dbReference>
<feature type="binding site" evidence="7">
    <location>
        <position position="98"/>
    </location>
    <ligand>
        <name>Fe cation</name>
        <dbReference type="ChEBI" id="CHEBI:24875"/>
    </ligand>
</feature>
<evidence type="ECO:0000313" key="10">
    <source>
        <dbReference type="Proteomes" id="UP001495147"/>
    </source>
</evidence>
<proteinExistence type="inferred from homology"/>
<dbReference type="InterPro" id="IPR023550">
    <property type="entry name" value="PKHD_hydroxylase"/>
</dbReference>
<dbReference type="PROSITE" id="PS51471">
    <property type="entry name" value="FE2OG_OXY"/>
    <property type="match status" value="1"/>
</dbReference>
<accession>A0ABV0FZT6</accession>
<keyword evidence="6 7" id="KW-0408">Iron</keyword>
<keyword evidence="4 7" id="KW-0223">Dioxygenase</keyword>
<dbReference type="Gene3D" id="4.10.860.20">
    <property type="entry name" value="Rabenosyn, Rab binding domain"/>
    <property type="match status" value="1"/>
</dbReference>
<keyword evidence="2 7" id="KW-0479">Metal-binding</keyword>
<evidence type="ECO:0000259" key="8">
    <source>
        <dbReference type="PROSITE" id="PS51471"/>
    </source>
</evidence>
<keyword evidence="10" id="KW-1185">Reference proteome</keyword>
<comment type="cofactor">
    <cofactor evidence="1 7">
        <name>L-ascorbate</name>
        <dbReference type="ChEBI" id="CHEBI:38290"/>
    </cofactor>
</comment>
<feature type="binding site" evidence="7">
    <location>
        <position position="96"/>
    </location>
    <ligand>
        <name>Fe cation</name>
        <dbReference type="ChEBI" id="CHEBI:24875"/>
    </ligand>
</feature>
<dbReference type="Pfam" id="PF18331">
    <property type="entry name" value="PKHD_C"/>
    <property type="match status" value="1"/>
</dbReference>
<dbReference type="GO" id="GO:0051213">
    <property type="term" value="F:dioxygenase activity"/>
    <property type="evidence" value="ECO:0007669"/>
    <property type="project" value="UniProtKB-KW"/>
</dbReference>
<evidence type="ECO:0000256" key="6">
    <source>
        <dbReference type="ARBA" id="ARBA00023004"/>
    </source>
</evidence>
<comment type="caution">
    <text evidence="9">The sequence shown here is derived from an EMBL/GenBank/DDBJ whole genome shotgun (WGS) entry which is preliminary data.</text>
</comment>
<evidence type="ECO:0000256" key="5">
    <source>
        <dbReference type="ARBA" id="ARBA00023002"/>
    </source>
</evidence>
<gene>
    <name evidence="9" type="ORF">ABDJ85_05170</name>
</gene>